<dbReference type="InterPro" id="IPR052340">
    <property type="entry name" value="RNase_Y/CdgJ"/>
</dbReference>
<name>S3L5U7_TREMA</name>
<evidence type="ECO:0000313" key="3">
    <source>
        <dbReference type="Proteomes" id="UP000014541"/>
    </source>
</evidence>
<dbReference type="Gene3D" id="1.10.3210.10">
    <property type="entry name" value="Hypothetical protein af1432"/>
    <property type="match status" value="1"/>
</dbReference>
<dbReference type="SUPFAM" id="SSF109604">
    <property type="entry name" value="HD-domain/PDEase-like"/>
    <property type="match status" value="1"/>
</dbReference>
<dbReference type="PANTHER" id="PTHR33525">
    <property type="match status" value="1"/>
</dbReference>
<dbReference type="eggNOG" id="COG1639">
    <property type="taxonomic scope" value="Bacteria"/>
</dbReference>
<dbReference type="RefSeq" id="WP_016524441.1">
    <property type="nucleotide sequence ID" value="NZ_KE332518.1"/>
</dbReference>
<keyword evidence="3" id="KW-1185">Reference proteome</keyword>
<evidence type="ECO:0000259" key="1">
    <source>
        <dbReference type="PROSITE" id="PS51833"/>
    </source>
</evidence>
<sequence>MGEISLSTEKIQKAVQAGIPLSITTYTLPHQMELYMAEVLTAFLKELNQEGMTEYLVYCINELTTNAKKANTKRIYFKEKGLDINNPDDYAIGMETFKDDTLDNIRYYLQAQKNAGLYIKLVLQYAAGKIKIEVRNNSELVTEEYKRIHDKITRAQQYASVEEAFSAAVDATEGAGLGLIIMVLMLAKIGASNDSIRVTCENGETVSRVIVPLNKEYSQNISMLSKELVSVIDTLPQFPENIVRITKMLNDPDMKLSDIAVHISNDVALTADLLKLVNSAAFSLTSPCRNIADAVKLVGINGIRNLLFSLGSLKTLGSSTKAQRLLWNHSYRVAFYSYNLSRNFYASDRFIVDSSYVCGLLHDMGKVVFDSAHPKLIEKFNELCEAKGLPSTLFERLAGGTNHAEIGYLIAEKWNFPKVIGEAIRYHHDPAAASRDTKKLVQIVYFANMIAHYQEGTVEFYQFDSDILKEFNIENEEQLQSLSGRLQKAFREES</sequence>
<dbReference type="AlphaFoldDB" id="S3L5U7"/>
<dbReference type="PROSITE" id="PS51833">
    <property type="entry name" value="HDOD"/>
    <property type="match status" value="1"/>
</dbReference>
<feature type="domain" description="HDOD" evidence="1">
    <location>
        <begin position="235"/>
        <end position="430"/>
    </location>
</feature>
<dbReference type="STRING" id="1125699.HMPREF9194_00133"/>
<accession>S3L5U7</accession>
<proteinExistence type="predicted"/>
<comment type="caution">
    <text evidence="2">The sequence shown here is derived from an EMBL/GenBank/DDBJ whole genome shotgun (WGS) entry which is preliminary data.</text>
</comment>
<dbReference type="Proteomes" id="UP000014541">
    <property type="component" value="Unassembled WGS sequence"/>
</dbReference>
<dbReference type="PANTHER" id="PTHR33525:SF3">
    <property type="entry name" value="RIBONUCLEASE Y"/>
    <property type="match status" value="1"/>
</dbReference>
<gene>
    <name evidence="2" type="ORF">HMPREF9194_00133</name>
</gene>
<reference evidence="2 3" key="1">
    <citation type="submission" date="2013-04" db="EMBL/GenBank/DDBJ databases">
        <title>The Genome Sequence of Treponema maltophilum ATCC 51939.</title>
        <authorList>
            <consortium name="The Broad Institute Genomics Platform"/>
            <person name="Earl A."/>
            <person name="Ward D."/>
            <person name="Feldgarden M."/>
            <person name="Gevers D."/>
            <person name="Leonetti C."/>
            <person name="Blanton J.M."/>
            <person name="Dewhirst F.E."/>
            <person name="Izard J."/>
            <person name="Walker B."/>
            <person name="Young S."/>
            <person name="Zeng Q."/>
            <person name="Gargeya S."/>
            <person name="Fitzgerald M."/>
            <person name="Haas B."/>
            <person name="Abouelleil A."/>
            <person name="Allen A.W."/>
            <person name="Alvarado L."/>
            <person name="Arachchi H.M."/>
            <person name="Berlin A.M."/>
            <person name="Chapman S.B."/>
            <person name="Gainer-Dewar J."/>
            <person name="Goldberg J."/>
            <person name="Griggs A."/>
            <person name="Gujja S."/>
            <person name="Hansen M."/>
            <person name="Howarth C."/>
            <person name="Imamovic A."/>
            <person name="Ireland A."/>
            <person name="Larimer J."/>
            <person name="McCowan C."/>
            <person name="Murphy C."/>
            <person name="Pearson M."/>
            <person name="Poon T.W."/>
            <person name="Priest M."/>
            <person name="Roberts A."/>
            <person name="Saif S."/>
            <person name="Shea T."/>
            <person name="Sisk P."/>
            <person name="Sykes S."/>
            <person name="Wortman J."/>
            <person name="Nusbaum C."/>
            <person name="Birren B."/>
        </authorList>
    </citation>
    <scope>NUCLEOTIDE SEQUENCE [LARGE SCALE GENOMIC DNA]</scope>
    <source>
        <strain evidence="2 3">ATCC 51939</strain>
    </source>
</reference>
<dbReference type="OrthoDB" id="355331at2"/>
<evidence type="ECO:0000313" key="2">
    <source>
        <dbReference type="EMBL" id="EPF32144.1"/>
    </source>
</evidence>
<dbReference type="Pfam" id="PF08668">
    <property type="entry name" value="HDOD"/>
    <property type="match status" value="1"/>
</dbReference>
<organism evidence="2 3">
    <name type="scientific">Treponema maltophilum ATCC 51939</name>
    <dbReference type="NCBI Taxonomy" id="1125699"/>
    <lineage>
        <taxon>Bacteria</taxon>
        <taxon>Pseudomonadati</taxon>
        <taxon>Spirochaetota</taxon>
        <taxon>Spirochaetia</taxon>
        <taxon>Spirochaetales</taxon>
        <taxon>Treponemataceae</taxon>
        <taxon>Treponema</taxon>
    </lineage>
</organism>
<dbReference type="PATRIC" id="fig|1125699.3.peg.132"/>
<dbReference type="EMBL" id="ATFF01000002">
    <property type="protein sequence ID" value="EPF32144.1"/>
    <property type="molecule type" value="Genomic_DNA"/>
</dbReference>
<dbReference type="InterPro" id="IPR013976">
    <property type="entry name" value="HDOD"/>
</dbReference>
<protein>
    <recommendedName>
        <fullName evidence="1">HDOD domain-containing protein</fullName>
    </recommendedName>
</protein>
<dbReference type="HOGENOM" id="CLU_043273_0_0_12"/>